<dbReference type="EMBL" id="JAQQPM010000003">
    <property type="protein sequence ID" value="KAK2070089.1"/>
    <property type="molecule type" value="Genomic_DNA"/>
</dbReference>
<accession>A0AAD9I3Q7</accession>
<evidence type="ECO:0000313" key="4">
    <source>
        <dbReference type="Proteomes" id="UP001217918"/>
    </source>
</evidence>
<name>A0AAD9I3Q7_9PEZI</name>
<feature type="compositionally biased region" description="Basic and acidic residues" evidence="1">
    <location>
        <begin position="212"/>
        <end position="222"/>
    </location>
</feature>
<evidence type="ECO:0000259" key="2">
    <source>
        <dbReference type="Pfam" id="PF13926"/>
    </source>
</evidence>
<feature type="region of interest" description="Disordered" evidence="1">
    <location>
        <begin position="455"/>
        <end position="478"/>
    </location>
</feature>
<proteinExistence type="predicted"/>
<dbReference type="Proteomes" id="UP001217918">
    <property type="component" value="Unassembled WGS sequence"/>
</dbReference>
<dbReference type="PANTHER" id="PTHR14689">
    <property type="entry name" value="PHORBOL-ESTER_DAG-TYPE DOMAIN-CONTAINING PROTEIN"/>
    <property type="match status" value="1"/>
</dbReference>
<feature type="compositionally biased region" description="Acidic residues" evidence="1">
    <location>
        <begin position="141"/>
        <end position="155"/>
    </location>
</feature>
<feature type="compositionally biased region" description="Acidic residues" evidence="1">
    <location>
        <begin position="115"/>
        <end position="124"/>
    </location>
</feature>
<evidence type="ECO:0000313" key="3">
    <source>
        <dbReference type="EMBL" id="KAK2070089.1"/>
    </source>
</evidence>
<keyword evidence="4" id="KW-1185">Reference proteome</keyword>
<feature type="compositionally biased region" description="Low complexity" evidence="1">
    <location>
        <begin position="42"/>
        <end position="53"/>
    </location>
</feature>
<dbReference type="Pfam" id="PF13926">
    <property type="entry name" value="DUF4211"/>
    <property type="match status" value="1"/>
</dbReference>
<feature type="compositionally biased region" description="Acidic residues" evidence="1">
    <location>
        <begin position="464"/>
        <end position="478"/>
    </location>
</feature>
<dbReference type="InterPro" id="IPR025451">
    <property type="entry name" value="DUF4211"/>
</dbReference>
<feature type="compositionally biased region" description="Basic residues" evidence="1">
    <location>
        <begin position="19"/>
        <end position="33"/>
    </location>
</feature>
<evidence type="ECO:0000256" key="1">
    <source>
        <dbReference type="SAM" id="MobiDB-lite"/>
    </source>
</evidence>
<dbReference type="AlphaFoldDB" id="A0AAD9I3Q7"/>
<comment type="caution">
    <text evidence="3">The sequence shown here is derived from an EMBL/GenBank/DDBJ whole genome shotgun (WGS) entry which is preliminary data.</text>
</comment>
<feature type="compositionally biased region" description="Basic and acidic residues" evidence="1">
    <location>
        <begin position="283"/>
        <end position="304"/>
    </location>
</feature>
<sequence>MAKITRQSTLEATLGRPLVVKKVKRKTPGRKVAKTSSPVKMSSSPAAYSAPPSSFMPGSSKKRPVVLSDSSSADDEGDSDIPLARLDVEQLQVKTASSPAQEAGNLERAAVSQDETGDEDEDELPVITPSRRRKRSRVFDENDGEDGGGDGDGEDAPIASSPTKKRKLVTRTSAAAPGPSRARNSSGEELEGDEYEVPVVSSSQNRSTRRAPRSDKEKARELLRRKRAGETIEEEDLTASSSDKEQSKGLYDTDSEHEALVDFDDDEEGVPGLGEPSRSNNAKSEKKGKEKARASRDHGSSGKEEDLDDFVVEDDDAALGVPGELLDIPLEFTAHRHKPLKEHFKHAVEWLVQSQINPSFPEKTHDLYKFAWRRLDDEVTGLASSKFASAAWKKDFYMALRARPYMDSQELEKRTLVARETCGACGRSNHPASWLVKFSGTSYVKQWVRTGEDFLDPVDKEGSTDSDEEAAAEDIDEDGNVIAKETTEWYVGAVCNANADMAHRLMHWKRALLDWVEATLQTEGYLQPAKMAETRKMKAKKRDKMVDDIMSKWTENGVMHTLFNEFKDVVGTARKASTTGSRKQSRWK</sequence>
<dbReference type="PANTHER" id="PTHR14689:SF0">
    <property type="entry name" value="COILED-COIL DOMAIN-CONTAINING PROTEIN 82"/>
    <property type="match status" value="1"/>
</dbReference>
<feature type="domain" description="DUF4211" evidence="2">
    <location>
        <begin position="309"/>
        <end position="445"/>
    </location>
</feature>
<feature type="region of interest" description="Disordered" evidence="1">
    <location>
        <begin position="1"/>
        <end position="308"/>
    </location>
</feature>
<organism evidence="3 4">
    <name type="scientific">Phyllachora maydis</name>
    <dbReference type="NCBI Taxonomy" id="1825666"/>
    <lineage>
        <taxon>Eukaryota</taxon>
        <taxon>Fungi</taxon>
        <taxon>Dikarya</taxon>
        <taxon>Ascomycota</taxon>
        <taxon>Pezizomycotina</taxon>
        <taxon>Sordariomycetes</taxon>
        <taxon>Sordariomycetidae</taxon>
        <taxon>Phyllachorales</taxon>
        <taxon>Phyllachoraceae</taxon>
        <taxon>Phyllachora</taxon>
    </lineage>
</organism>
<gene>
    <name evidence="3" type="ORF">P8C59_004618</name>
</gene>
<feature type="compositionally biased region" description="Polar residues" evidence="1">
    <location>
        <begin position="1"/>
        <end position="11"/>
    </location>
</feature>
<dbReference type="GO" id="GO:0005634">
    <property type="term" value="C:nucleus"/>
    <property type="evidence" value="ECO:0007669"/>
    <property type="project" value="TreeGrafter"/>
</dbReference>
<reference evidence="3" key="1">
    <citation type="journal article" date="2023" name="Mol. Plant Microbe Interact.">
        <title>Elucidating the Obligate Nature and Biological Capacity of an Invasive Fungal Corn Pathogen.</title>
        <authorList>
            <person name="MacCready J.S."/>
            <person name="Roggenkamp E.M."/>
            <person name="Gdanetz K."/>
            <person name="Chilvers M.I."/>
        </authorList>
    </citation>
    <scope>NUCLEOTIDE SEQUENCE</scope>
    <source>
        <strain evidence="3">PM02</strain>
    </source>
</reference>
<protein>
    <recommendedName>
        <fullName evidence="2">DUF4211 domain-containing protein</fullName>
    </recommendedName>
</protein>